<dbReference type="PANTHER" id="PTHR30543">
    <property type="entry name" value="CHROMATE REDUCTASE"/>
    <property type="match status" value="1"/>
</dbReference>
<evidence type="ECO:0000313" key="3">
    <source>
        <dbReference type="Proteomes" id="UP000643279"/>
    </source>
</evidence>
<dbReference type="InterPro" id="IPR029039">
    <property type="entry name" value="Flavoprotein-like_sf"/>
</dbReference>
<dbReference type="PANTHER" id="PTHR30543:SF21">
    <property type="entry name" value="NAD(P)H-DEPENDENT FMN REDUCTASE LOT6"/>
    <property type="match status" value="1"/>
</dbReference>
<dbReference type="Proteomes" id="UP000643279">
    <property type="component" value="Unassembled WGS sequence"/>
</dbReference>
<proteinExistence type="predicted"/>
<name>A0ABQ2AY34_9MICC</name>
<dbReference type="RefSeq" id="WP_188573350.1">
    <property type="nucleotide sequence ID" value="NZ_BMFW01000034.1"/>
</dbReference>
<organism evidence="2 3">
    <name type="scientific">Arthrobacter liuii</name>
    <dbReference type="NCBI Taxonomy" id="1476996"/>
    <lineage>
        <taxon>Bacteria</taxon>
        <taxon>Bacillati</taxon>
        <taxon>Actinomycetota</taxon>
        <taxon>Actinomycetes</taxon>
        <taxon>Micrococcales</taxon>
        <taxon>Micrococcaceae</taxon>
        <taxon>Arthrobacter</taxon>
    </lineage>
</organism>
<dbReference type="InterPro" id="IPR005025">
    <property type="entry name" value="FMN_Rdtase-like_dom"/>
</dbReference>
<keyword evidence="3" id="KW-1185">Reference proteome</keyword>
<gene>
    <name evidence="2" type="ORF">GCM10007170_40790</name>
</gene>
<comment type="caution">
    <text evidence="2">The sequence shown here is derived from an EMBL/GenBank/DDBJ whole genome shotgun (WGS) entry which is preliminary data.</text>
</comment>
<evidence type="ECO:0000313" key="2">
    <source>
        <dbReference type="EMBL" id="GGI01412.1"/>
    </source>
</evidence>
<dbReference type="Pfam" id="PF03358">
    <property type="entry name" value="FMN_red"/>
    <property type="match status" value="1"/>
</dbReference>
<dbReference type="EMBL" id="BMFW01000034">
    <property type="protein sequence ID" value="GGI01412.1"/>
    <property type="molecule type" value="Genomic_DNA"/>
</dbReference>
<protein>
    <recommendedName>
        <fullName evidence="1">NADPH-dependent FMN reductase-like domain-containing protein</fullName>
    </recommendedName>
</protein>
<sequence length="197" mass="22051">MTRIQVIMGTTRTGRFGERVAPWVLQRLAEHGLDVELVDLRDYPLPFFDQKPPSVTGRNYPMEDMARLGRKLDEADGFVILTGEYNHGYPAVLKNAIDHTFVEWQRKPVAFVGWGGVGGARVIEQLRLVAVELDMAPIRQAVHILPEVIRPAFRAHDPTDFSVFEPLEARLTALAEGLAWWATTLAAGRAAADQKDH</sequence>
<dbReference type="InterPro" id="IPR050712">
    <property type="entry name" value="NAD(P)H-dep_reductase"/>
</dbReference>
<feature type="domain" description="NADPH-dependent FMN reductase-like" evidence="1">
    <location>
        <begin position="3"/>
        <end position="142"/>
    </location>
</feature>
<reference evidence="3" key="1">
    <citation type="journal article" date="2019" name="Int. J. Syst. Evol. Microbiol.">
        <title>The Global Catalogue of Microorganisms (GCM) 10K type strain sequencing project: providing services to taxonomists for standard genome sequencing and annotation.</title>
        <authorList>
            <consortium name="The Broad Institute Genomics Platform"/>
            <consortium name="The Broad Institute Genome Sequencing Center for Infectious Disease"/>
            <person name="Wu L."/>
            <person name="Ma J."/>
        </authorList>
    </citation>
    <scope>NUCLEOTIDE SEQUENCE [LARGE SCALE GENOMIC DNA]</scope>
    <source>
        <strain evidence="3">CGMCC 1.12778</strain>
    </source>
</reference>
<accession>A0ABQ2AY34</accession>
<evidence type="ECO:0000259" key="1">
    <source>
        <dbReference type="Pfam" id="PF03358"/>
    </source>
</evidence>
<dbReference type="Gene3D" id="3.40.50.360">
    <property type="match status" value="1"/>
</dbReference>
<dbReference type="SUPFAM" id="SSF52218">
    <property type="entry name" value="Flavoproteins"/>
    <property type="match status" value="1"/>
</dbReference>